<dbReference type="InterPro" id="IPR008972">
    <property type="entry name" value="Cupredoxin"/>
</dbReference>
<proteinExistence type="inferred from homology"/>
<comment type="similarity">
    <text evidence="1">Belongs to the multicopper oxidase family.</text>
</comment>
<dbReference type="SUPFAM" id="SSF49503">
    <property type="entry name" value="Cupredoxins"/>
    <property type="match status" value="6"/>
</dbReference>
<keyword evidence="6" id="KW-1185">Reference proteome</keyword>
<sequence length="987" mass="110099">MASADQNGVIGSGRVIRDYFIKAVKVDWDYLPLQMNVVDSYDTYWHDTLLRRNNRVGSKYWKYVYRRFTDDTFTTEITTPKSFGIVGPLLRGEVGDTIRVHFRNNVSVPLSVHPHGVQYTKLNEGALYQDNTSQRNKADESVGPGGSYVYTWEVTSGFAPRDGDPNCIPFGYHSHVNAEKETNAGLLGLLVICRSGILTPLGVRSDVDRELVLYFDSIDEGKSWLVHENLERCGDPAECKRLADAGDPDFEESLKKDSINGYMYGNLPELTVCAGDRVAWYIFSLSAELHPVNILGQTFLESGQRKAVEGIWSATFREAEMVARNPGRWLVQCMNSEHNRNGMKVEMAVEDCGKTVSDQLSGVNRKYFLKAETVDWNYAPSGLNKFYNDMPLDALDAESRIYFSKSHNGKRLIGGTYRKSQFVEYMTINYAARVKRTPEEEHLGILGPVIRAEVGDTITVILYNTCPHNVSIFLQGVSLAISQSGVNSKFPIDSTGNTGRIISPGENGTYMFTVPWAVAPGDDDPDCLTYIYHSNADMERDVSSGLVGPLLVCKPGTLDPVTGKQKYVDREMFLYLSSIDENYSWHIEHNVASYVNANVTSVDVTDEDFVESNIMRSVNGRSYGNIEGLHMCRDENVVWHMLSFGQTEGNHAVTFNGNNVNIDGINRDSHVIISGQGFSAVMKPINAGNWSVFCHNTIHYDAGMTALYHVDTCGASSPPFYQVTGKVRRYYIAAVELKWDYSPRTIHPIDESNYSDPSHAQHQRVEKGGKFVGSVYTKAVYREYTDATFLLEKQRGPEDIHLAVLGPSIKAEVGDTLIVVFKNAASRPYSIHAQGLLYNKSNEGMKYNDGQSMPVGDAVPPGTTFTYTWQVPSTSGPTNIGQNCINFMYHSAVDPIRDVYSGLAGPIVVCRPGTLDAHGKRVDSVEKEFALLFLAFDENKSWYIQKNIKENCPQADTSSSDFIESNKYDSINALIYNNVEGLVAKIW</sequence>
<evidence type="ECO:0000259" key="4">
    <source>
        <dbReference type="Pfam" id="PF07732"/>
    </source>
</evidence>
<gene>
    <name evidence="5" type="ORF">DPMN_034650</name>
</gene>
<comment type="caution">
    <text evidence="5">The sequence shown here is derived from an EMBL/GenBank/DDBJ whole genome shotgun (WGS) entry which is preliminary data.</text>
</comment>
<dbReference type="FunFam" id="2.60.40.420:FF:000028">
    <property type="entry name" value="Ceruloplasmin"/>
    <property type="match status" value="3"/>
</dbReference>
<dbReference type="PROSITE" id="PS00079">
    <property type="entry name" value="MULTICOPPER_OXIDASE1"/>
    <property type="match status" value="2"/>
</dbReference>
<dbReference type="InterPro" id="IPR045087">
    <property type="entry name" value="Cu-oxidase_fam"/>
</dbReference>
<name>A0A9D4M787_DREPO</name>
<evidence type="ECO:0000313" key="5">
    <source>
        <dbReference type="EMBL" id="KAH3871448.1"/>
    </source>
</evidence>
<evidence type="ECO:0000256" key="2">
    <source>
        <dbReference type="ARBA" id="ARBA00022723"/>
    </source>
</evidence>
<dbReference type="InterPro" id="IPR011707">
    <property type="entry name" value="Cu-oxidase-like_N"/>
</dbReference>
<dbReference type="InterPro" id="IPR033138">
    <property type="entry name" value="Cu_oxidase_CS"/>
</dbReference>
<dbReference type="Proteomes" id="UP000828390">
    <property type="component" value="Unassembled WGS sequence"/>
</dbReference>
<protein>
    <recommendedName>
        <fullName evidence="4">Plastocyanin-like domain-containing protein</fullName>
    </recommendedName>
</protein>
<keyword evidence="3" id="KW-0560">Oxidoreductase</keyword>
<evidence type="ECO:0000256" key="3">
    <source>
        <dbReference type="ARBA" id="ARBA00023002"/>
    </source>
</evidence>
<organism evidence="5 6">
    <name type="scientific">Dreissena polymorpha</name>
    <name type="common">Zebra mussel</name>
    <name type="synonym">Mytilus polymorpha</name>
    <dbReference type="NCBI Taxonomy" id="45954"/>
    <lineage>
        <taxon>Eukaryota</taxon>
        <taxon>Metazoa</taxon>
        <taxon>Spiralia</taxon>
        <taxon>Lophotrochozoa</taxon>
        <taxon>Mollusca</taxon>
        <taxon>Bivalvia</taxon>
        <taxon>Autobranchia</taxon>
        <taxon>Heteroconchia</taxon>
        <taxon>Euheterodonta</taxon>
        <taxon>Imparidentia</taxon>
        <taxon>Neoheterodontei</taxon>
        <taxon>Myida</taxon>
        <taxon>Dreissenoidea</taxon>
        <taxon>Dreissenidae</taxon>
        <taxon>Dreissena</taxon>
    </lineage>
</organism>
<dbReference type="PANTHER" id="PTHR11709">
    <property type="entry name" value="MULTI-COPPER OXIDASE"/>
    <property type="match status" value="1"/>
</dbReference>
<dbReference type="GO" id="GO:0005507">
    <property type="term" value="F:copper ion binding"/>
    <property type="evidence" value="ECO:0007669"/>
    <property type="project" value="InterPro"/>
</dbReference>
<reference evidence="5" key="2">
    <citation type="submission" date="2020-11" db="EMBL/GenBank/DDBJ databases">
        <authorList>
            <person name="McCartney M.A."/>
            <person name="Auch B."/>
            <person name="Kono T."/>
            <person name="Mallez S."/>
            <person name="Becker A."/>
            <person name="Gohl D.M."/>
            <person name="Silverstein K.A.T."/>
            <person name="Koren S."/>
            <person name="Bechman K.B."/>
            <person name="Herman A."/>
            <person name="Abrahante J.E."/>
            <person name="Garbe J."/>
        </authorList>
    </citation>
    <scope>NUCLEOTIDE SEQUENCE</scope>
    <source>
        <strain evidence="5">Duluth1</strain>
        <tissue evidence="5">Whole animal</tissue>
    </source>
</reference>
<keyword evidence="2" id="KW-0479">Metal-binding</keyword>
<feature type="domain" description="Plastocyanin-like" evidence="4">
    <location>
        <begin position="85"/>
        <end position="192"/>
    </location>
</feature>
<dbReference type="EMBL" id="JAIWYP010000002">
    <property type="protein sequence ID" value="KAH3871448.1"/>
    <property type="molecule type" value="Genomic_DNA"/>
</dbReference>
<evidence type="ECO:0000313" key="6">
    <source>
        <dbReference type="Proteomes" id="UP000828390"/>
    </source>
</evidence>
<dbReference type="GO" id="GO:0005886">
    <property type="term" value="C:plasma membrane"/>
    <property type="evidence" value="ECO:0007669"/>
    <property type="project" value="TreeGrafter"/>
</dbReference>
<reference evidence="5" key="1">
    <citation type="journal article" date="2019" name="bioRxiv">
        <title>The Genome of the Zebra Mussel, Dreissena polymorpha: A Resource for Invasive Species Research.</title>
        <authorList>
            <person name="McCartney M.A."/>
            <person name="Auch B."/>
            <person name="Kono T."/>
            <person name="Mallez S."/>
            <person name="Zhang Y."/>
            <person name="Obille A."/>
            <person name="Becker A."/>
            <person name="Abrahante J.E."/>
            <person name="Garbe J."/>
            <person name="Badalamenti J.P."/>
            <person name="Herman A."/>
            <person name="Mangelson H."/>
            <person name="Liachko I."/>
            <person name="Sullivan S."/>
            <person name="Sone E.D."/>
            <person name="Koren S."/>
            <person name="Silverstein K.A.T."/>
            <person name="Beckman K.B."/>
            <person name="Gohl D.M."/>
        </authorList>
    </citation>
    <scope>NUCLEOTIDE SEQUENCE</scope>
    <source>
        <strain evidence="5">Duluth1</strain>
        <tissue evidence="5">Whole animal</tissue>
    </source>
</reference>
<accession>A0A9D4M787</accession>
<dbReference type="Gene3D" id="2.60.40.420">
    <property type="entry name" value="Cupredoxins - blue copper proteins"/>
    <property type="match status" value="4"/>
</dbReference>
<feature type="domain" description="Plastocyanin-like" evidence="4">
    <location>
        <begin position="803"/>
        <end position="910"/>
    </location>
</feature>
<dbReference type="AlphaFoldDB" id="A0A9D4M787"/>
<feature type="domain" description="Plastocyanin-like" evidence="4">
    <location>
        <begin position="445"/>
        <end position="554"/>
    </location>
</feature>
<dbReference type="PANTHER" id="PTHR11709:SF504">
    <property type="entry name" value="PLASTOCYANIN-LIKE DOMAIN-CONTAINING PROTEIN"/>
    <property type="match status" value="1"/>
</dbReference>
<dbReference type="Pfam" id="PF07732">
    <property type="entry name" value="Cu-oxidase_3"/>
    <property type="match status" value="3"/>
</dbReference>
<evidence type="ECO:0000256" key="1">
    <source>
        <dbReference type="ARBA" id="ARBA00010609"/>
    </source>
</evidence>
<dbReference type="GO" id="GO:0016491">
    <property type="term" value="F:oxidoreductase activity"/>
    <property type="evidence" value="ECO:0007669"/>
    <property type="project" value="UniProtKB-KW"/>
</dbReference>
<dbReference type="GO" id="GO:0006826">
    <property type="term" value="P:iron ion transport"/>
    <property type="evidence" value="ECO:0007669"/>
    <property type="project" value="TreeGrafter"/>
</dbReference>